<evidence type="ECO:0000313" key="2">
    <source>
        <dbReference type="Proteomes" id="UP000799324"/>
    </source>
</evidence>
<dbReference type="PANTHER" id="PTHR43591">
    <property type="entry name" value="METHYLTRANSFERASE"/>
    <property type="match status" value="1"/>
</dbReference>
<dbReference type="Pfam" id="PF13489">
    <property type="entry name" value="Methyltransf_23"/>
    <property type="match status" value="1"/>
</dbReference>
<keyword evidence="2" id="KW-1185">Reference proteome</keyword>
<dbReference type="Gene3D" id="3.40.50.150">
    <property type="entry name" value="Vaccinia Virus protein VP39"/>
    <property type="match status" value="1"/>
</dbReference>
<protein>
    <submittedName>
        <fullName evidence="1">S-adenosyl-L-methionine-dependent methyltransferase</fullName>
    </submittedName>
</protein>
<keyword evidence="1" id="KW-0489">Methyltransferase</keyword>
<evidence type="ECO:0000313" key="1">
    <source>
        <dbReference type="EMBL" id="KAF2662080.1"/>
    </source>
</evidence>
<dbReference type="OrthoDB" id="417697at2759"/>
<reference evidence="1" key="1">
    <citation type="journal article" date="2020" name="Stud. Mycol.">
        <title>101 Dothideomycetes genomes: a test case for predicting lifestyles and emergence of pathogens.</title>
        <authorList>
            <person name="Haridas S."/>
            <person name="Albert R."/>
            <person name="Binder M."/>
            <person name="Bloem J."/>
            <person name="Labutti K."/>
            <person name="Salamov A."/>
            <person name="Andreopoulos B."/>
            <person name="Baker S."/>
            <person name="Barry K."/>
            <person name="Bills G."/>
            <person name="Bluhm B."/>
            <person name="Cannon C."/>
            <person name="Castanera R."/>
            <person name="Culley D."/>
            <person name="Daum C."/>
            <person name="Ezra D."/>
            <person name="Gonzalez J."/>
            <person name="Henrissat B."/>
            <person name="Kuo A."/>
            <person name="Liang C."/>
            <person name="Lipzen A."/>
            <person name="Lutzoni F."/>
            <person name="Magnuson J."/>
            <person name="Mondo S."/>
            <person name="Nolan M."/>
            <person name="Ohm R."/>
            <person name="Pangilinan J."/>
            <person name="Park H.-J."/>
            <person name="Ramirez L."/>
            <person name="Alfaro M."/>
            <person name="Sun H."/>
            <person name="Tritt A."/>
            <person name="Yoshinaga Y."/>
            <person name="Zwiers L.-H."/>
            <person name="Turgeon B."/>
            <person name="Goodwin S."/>
            <person name="Spatafora J."/>
            <person name="Crous P."/>
            <person name="Grigoriev I."/>
        </authorList>
    </citation>
    <scope>NUCLEOTIDE SEQUENCE</scope>
    <source>
        <strain evidence="1">CBS 122681</strain>
    </source>
</reference>
<dbReference type="EMBL" id="MU004291">
    <property type="protein sequence ID" value="KAF2662080.1"/>
    <property type="molecule type" value="Genomic_DNA"/>
</dbReference>
<proteinExistence type="predicted"/>
<gene>
    <name evidence="1" type="ORF">K491DRAFT_687051</name>
</gene>
<name>A0A6A6TQK4_9PLEO</name>
<dbReference type="InterPro" id="IPR029063">
    <property type="entry name" value="SAM-dependent_MTases_sf"/>
</dbReference>
<organism evidence="1 2">
    <name type="scientific">Lophiostoma macrostomum CBS 122681</name>
    <dbReference type="NCBI Taxonomy" id="1314788"/>
    <lineage>
        <taxon>Eukaryota</taxon>
        <taxon>Fungi</taxon>
        <taxon>Dikarya</taxon>
        <taxon>Ascomycota</taxon>
        <taxon>Pezizomycotina</taxon>
        <taxon>Dothideomycetes</taxon>
        <taxon>Pleosporomycetidae</taxon>
        <taxon>Pleosporales</taxon>
        <taxon>Lophiostomataceae</taxon>
        <taxon>Lophiostoma</taxon>
    </lineage>
</organism>
<sequence>MASSEPEVHAYPLKRNILASTRLNFNHFWLKSMTGYLVHPKINTAKEGFRLADLGTGTGIWASEVAAALPNARIDAVDISAEQFPPEAFKPQNLHYWVHDCFKAFPAEHSGQFDAVHMRYWLCIVNDDVAEKLIENVVTLLKPGGYLQWFEFLPYTAHVRGNAEGIPTPGCDKLVELYKKPSAQSTYNWVQSRPQLFEKYGMSLVVEDRIENQSHYMQVATQSTFLGQAEYYKMHPEMEKLSEQVAEEYRNGVVVDIVFSCVVVRKSTEAH</sequence>
<dbReference type="SUPFAM" id="SSF53335">
    <property type="entry name" value="S-adenosyl-L-methionine-dependent methyltransferases"/>
    <property type="match status" value="1"/>
</dbReference>
<dbReference type="GO" id="GO:0008168">
    <property type="term" value="F:methyltransferase activity"/>
    <property type="evidence" value="ECO:0007669"/>
    <property type="project" value="UniProtKB-KW"/>
</dbReference>
<keyword evidence="1" id="KW-0808">Transferase</keyword>
<dbReference type="GO" id="GO:0032259">
    <property type="term" value="P:methylation"/>
    <property type="evidence" value="ECO:0007669"/>
    <property type="project" value="UniProtKB-KW"/>
</dbReference>
<dbReference type="AlphaFoldDB" id="A0A6A6TQK4"/>
<dbReference type="PANTHER" id="PTHR43591:SF50">
    <property type="entry name" value="METHYLTRANSFERASE DOMAIN-CONTAINING PROTEIN-RELATED"/>
    <property type="match status" value="1"/>
</dbReference>
<dbReference type="CDD" id="cd02440">
    <property type="entry name" value="AdoMet_MTases"/>
    <property type="match status" value="1"/>
</dbReference>
<dbReference type="Proteomes" id="UP000799324">
    <property type="component" value="Unassembled WGS sequence"/>
</dbReference>
<accession>A0A6A6TQK4</accession>